<dbReference type="InterPro" id="IPR036770">
    <property type="entry name" value="Ankyrin_rpt-contain_sf"/>
</dbReference>
<feature type="region of interest" description="Disordered" evidence="4">
    <location>
        <begin position="223"/>
        <end position="257"/>
    </location>
</feature>
<feature type="repeat" description="ANK" evidence="3">
    <location>
        <begin position="577"/>
        <end position="610"/>
    </location>
</feature>
<feature type="compositionally biased region" description="Low complexity" evidence="4">
    <location>
        <begin position="987"/>
        <end position="1004"/>
    </location>
</feature>
<dbReference type="Pfam" id="PF12796">
    <property type="entry name" value="Ank_2"/>
    <property type="match status" value="3"/>
</dbReference>
<feature type="region of interest" description="Disordered" evidence="4">
    <location>
        <begin position="326"/>
        <end position="480"/>
    </location>
</feature>
<feature type="region of interest" description="Disordered" evidence="4">
    <location>
        <begin position="280"/>
        <end position="309"/>
    </location>
</feature>
<feature type="compositionally biased region" description="Low complexity" evidence="4">
    <location>
        <begin position="224"/>
        <end position="235"/>
    </location>
</feature>
<evidence type="ECO:0000256" key="2">
    <source>
        <dbReference type="ARBA" id="ARBA00023043"/>
    </source>
</evidence>
<dbReference type="Pfam" id="PF13637">
    <property type="entry name" value="Ank_4"/>
    <property type="match status" value="1"/>
</dbReference>
<keyword evidence="6" id="KW-1185">Reference proteome</keyword>
<feature type="compositionally biased region" description="Polar residues" evidence="4">
    <location>
        <begin position="1010"/>
        <end position="1021"/>
    </location>
</feature>
<evidence type="ECO:0000313" key="6">
    <source>
        <dbReference type="Proteomes" id="UP000194280"/>
    </source>
</evidence>
<feature type="compositionally biased region" description="Low complexity" evidence="4">
    <location>
        <begin position="362"/>
        <end position="376"/>
    </location>
</feature>
<feature type="repeat" description="ANK" evidence="3">
    <location>
        <begin position="744"/>
        <end position="776"/>
    </location>
</feature>
<keyword evidence="1" id="KW-0677">Repeat</keyword>
<dbReference type="PANTHER" id="PTHR24198">
    <property type="entry name" value="ANKYRIN REPEAT AND PROTEIN KINASE DOMAIN-CONTAINING PROTEIN"/>
    <property type="match status" value="1"/>
</dbReference>
<evidence type="ECO:0000256" key="1">
    <source>
        <dbReference type="ARBA" id="ARBA00022737"/>
    </source>
</evidence>
<protein>
    <submittedName>
        <fullName evidence="5">Uncharacterized protein</fullName>
    </submittedName>
</protein>
<dbReference type="EMBL" id="MUNK01000228">
    <property type="protein sequence ID" value="OTA24816.1"/>
    <property type="molecule type" value="Genomic_DNA"/>
</dbReference>
<feature type="compositionally biased region" description="Polar residues" evidence="4">
    <location>
        <begin position="453"/>
        <end position="462"/>
    </location>
</feature>
<dbReference type="SMART" id="SM00248">
    <property type="entry name" value="ANK"/>
    <property type="match status" value="9"/>
</dbReference>
<feature type="compositionally biased region" description="Polar residues" evidence="4">
    <location>
        <begin position="285"/>
        <end position="297"/>
    </location>
</feature>
<feature type="repeat" description="ANK" evidence="3">
    <location>
        <begin position="836"/>
        <end position="868"/>
    </location>
</feature>
<comment type="caution">
    <text evidence="5">The sequence shown here is derived from an EMBL/GenBank/DDBJ whole genome shotgun (WGS) entry which is preliminary data.</text>
</comment>
<feature type="repeat" description="ANK" evidence="3">
    <location>
        <begin position="511"/>
        <end position="543"/>
    </location>
</feature>
<dbReference type="AlphaFoldDB" id="A0A1Z5SVH6"/>
<dbReference type="VEuPathDB" id="FungiDB:BTJ68_13319"/>
<reference evidence="5 6" key="1">
    <citation type="submission" date="2017-01" db="EMBL/GenBank/DDBJ databases">
        <title>The recent genome duplication of the halophilic yeast Hortaea werneckii: insights from long-read sequencing.</title>
        <authorList>
            <person name="Sinha S."/>
            <person name="Flibotte S."/>
            <person name="Neira M."/>
            <person name="Lenassi M."/>
            <person name="Gostincar C."/>
            <person name="Stajich J.E."/>
            <person name="Nislow C.E."/>
        </authorList>
    </citation>
    <scope>NUCLEOTIDE SEQUENCE [LARGE SCALE GENOMIC DNA]</scope>
    <source>
        <strain evidence="5 6">EXF-2000</strain>
    </source>
</reference>
<proteinExistence type="predicted"/>
<dbReference type="STRING" id="1157616.A0A1Z5SVH6"/>
<dbReference type="SUPFAM" id="SSF48403">
    <property type="entry name" value="Ankyrin repeat"/>
    <property type="match status" value="2"/>
</dbReference>
<dbReference type="Proteomes" id="UP000194280">
    <property type="component" value="Unassembled WGS sequence"/>
</dbReference>
<evidence type="ECO:0000256" key="3">
    <source>
        <dbReference type="PROSITE-ProRule" id="PRU00023"/>
    </source>
</evidence>
<gene>
    <name evidence="5" type="ORF">BTJ68_13319</name>
</gene>
<feature type="repeat" description="ANK" evidence="3">
    <location>
        <begin position="710"/>
        <end position="743"/>
    </location>
</feature>
<dbReference type="Gene3D" id="1.25.40.20">
    <property type="entry name" value="Ankyrin repeat-containing domain"/>
    <property type="match status" value="3"/>
</dbReference>
<organism evidence="5 6">
    <name type="scientific">Hortaea werneckii EXF-2000</name>
    <dbReference type="NCBI Taxonomy" id="1157616"/>
    <lineage>
        <taxon>Eukaryota</taxon>
        <taxon>Fungi</taxon>
        <taxon>Dikarya</taxon>
        <taxon>Ascomycota</taxon>
        <taxon>Pezizomycotina</taxon>
        <taxon>Dothideomycetes</taxon>
        <taxon>Dothideomycetidae</taxon>
        <taxon>Mycosphaerellales</taxon>
        <taxon>Teratosphaeriaceae</taxon>
        <taxon>Hortaea</taxon>
    </lineage>
</organism>
<sequence length="1021" mass="110564">MDPAGLLISIATIAHTLEELSGTYSGTSDTLSTLKTQIKILETGTQRIQEWLHFTDPGSQMKVHGSLRDAVATVDSSLRRLNEDLTSLRSSSGQPLDGRGSGRDAKAKFTYNESRMQRHLTDVRECSSLMHFTLNVCQLPSDSGADQEVHELEMGAKALQRAQTSARDQRQALVRETLGNKSAQSSEDYGAFMKQVMDAEMELPEDEPSKRTSVLPPAPLTRLASAESAMTAESAIPSPLNPAERHSRSQYSPPMVRKPTRPIVQTRLPDEPDFFDDDVGMAMSTPASEATPAPQSAHSDDYFHSRPVTPQSMAPVIKDDKEIVSVASPAPTVPQRHPERRTVYAGSDTAPATRPTRRKSPSRTSTSGSFSSLSYPGPAASSSTPRAMPSTERSTPDRGLTDSPVDSGYSLSEKVHPPSQRFSSMRLQEDASDRVTSPSVRSSIESIPMYPSFSANIPSRPQTRPRKNTAKSSLANETSPDVVTLAREARVVEIENCIKQGADINEADPRTGCTALMEASRSRLAATARLLIHLGAQVEARDVDGNTALHLAAIQGDEQACQILLGAGAAAEDHNQRGFTPLELAARNGHTEAVLCLIKGSRAGVERENNLVKGFFEGVRSGDVPTAQAFITSGGVNPRNIKESWKPTAFAAQSGSLPMLNLMLMQKCSLKDRNPAGWTPLHHAARYDQTSMVHKLLDLKVPWKTQTKKAEETALHIAAAHGNTSAAVALAAHKDANVKIRDVDDLEPIHHAFRHGDVRLTAALLERGAKLNGTTKYGWKPVHLAAAYGHESLLAECITRGVSVEEKLMTPAFKPEKRTNAAARRGYWGEIRWPHSGARPLHLALEFGHADVARVLIAGGVKIDEGDSRAWRPLHYATFGCLPEMIDLLLRRGVTVDAKTIDGHSALTLGFREYGLNADQSTRMKAVKLLEAAFASQTGSRPPAGFNTNGPSTSRTATQRNQYWHTAQMAEAMYLSKPPSSDDDAQSYESSSVGTGSGSIGSEEQMLINRAQSTSSASIKT</sequence>
<feature type="repeat" description="ANK" evidence="3">
    <location>
        <begin position="676"/>
        <end position="698"/>
    </location>
</feature>
<feature type="repeat" description="ANK" evidence="3">
    <location>
        <begin position="544"/>
        <end position="576"/>
    </location>
</feature>
<dbReference type="InterPro" id="IPR002110">
    <property type="entry name" value="Ankyrin_rpt"/>
</dbReference>
<feature type="region of interest" description="Disordered" evidence="4">
    <location>
        <begin position="976"/>
        <end position="1021"/>
    </location>
</feature>
<dbReference type="PANTHER" id="PTHR24198:SF165">
    <property type="entry name" value="ANKYRIN REPEAT-CONTAINING PROTEIN-RELATED"/>
    <property type="match status" value="1"/>
</dbReference>
<feature type="compositionally biased region" description="Polar residues" evidence="4">
    <location>
        <begin position="470"/>
        <end position="480"/>
    </location>
</feature>
<evidence type="ECO:0000313" key="5">
    <source>
        <dbReference type="EMBL" id="OTA24816.1"/>
    </source>
</evidence>
<accession>A0A1Z5SVH6</accession>
<dbReference type="PROSITE" id="PS50297">
    <property type="entry name" value="ANK_REP_REGION"/>
    <property type="match status" value="4"/>
</dbReference>
<dbReference type="PROSITE" id="PS50088">
    <property type="entry name" value="ANK_REPEAT"/>
    <property type="match status" value="7"/>
</dbReference>
<dbReference type="InParanoid" id="A0A1Z5SVH6"/>
<evidence type="ECO:0000256" key="4">
    <source>
        <dbReference type="SAM" id="MobiDB-lite"/>
    </source>
</evidence>
<dbReference type="OrthoDB" id="539213at2759"/>
<name>A0A1Z5SVH6_HORWE</name>
<keyword evidence="2 3" id="KW-0040">ANK repeat</keyword>
<dbReference type="GO" id="GO:0005737">
    <property type="term" value="C:cytoplasm"/>
    <property type="evidence" value="ECO:0007669"/>
    <property type="project" value="TreeGrafter"/>
</dbReference>
<feature type="compositionally biased region" description="Polar residues" evidence="4">
    <location>
        <begin position="434"/>
        <end position="445"/>
    </location>
</feature>
<feature type="region of interest" description="Disordered" evidence="4">
    <location>
        <begin position="938"/>
        <end position="957"/>
    </location>
</feature>